<keyword evidence="3" id="KW-1185">Reference proteome</keyword>
<sequence length="295" mass="33255">MFGGIRAAALHQAADEGKCSPCAQQSSCPPCCTPSSPIASKGFKAFSDLLGKETNTKKCGCPVKDYSCNCVSLNFQLTYPHGILLKILIENALTVLQWEAILVRVFLDSNNTVAKILPAVEEEAFPQLKPPEVAISEHCWERIDVRDAEVVKIVEQAGKKGKGKKRKKSDQERKRKEREKRDEEREAEEKERLRKWEECWERKFQAEEERDRAECCSAKGLCGKPRTQSNIWINVTKDRSIQEIHMAFKHVPVPRPKPPPLPPPTRQKAPDSAAVEKRNAQKAGKKSGTTKTRKI</sequence>
<feature type="region of interest" description="Disordered" evidence="1">
    <location>
        <begin position="251"/>
        <end position="295"/>
    </location>
</feature>
<gene>
    <name evidence="2" type="ORF">WH47_11698</name>
</gene>
<evidence type="ECO:0000313" key="2">
    <source>
        <dbReference type="EMBL" id="KOC67045.1"/>
    </source>
</evidence>
<protein>
    <submittedName>
        <fullName evidence="2">Uncharacterized protein</fullName>
    </submittedName>
</protein>
<dbReference type="AlphaFoldDB" id="A0A0L7R837"/>
<dbReference type="OrthoDB" id="6624851at2759"/>
<feature type="compositionally biased region" description="Basic residues" evidence="1">
    <location>
        <begin position="159"/>
        <end position="168"/>
    </location>
</feature>
<feature type="compositionally biased region" description="Pro residues" evidence="1">
    <location>
        <begin position="253"/>
        <end position="265"/>
    </location>
</feature>
<accession>A0A0L7R837</accession>
<feature type="compositionally biased region" description="Basic and acidic residues" evidence="1">
    <location>
        <begin position="169"/>
        <end position="188"/>
    </location>
</feature>
<evidence type="ECO:0000313" key="3">
    <source>
        <dbReference type="Proteomes" id="UP000053825"/>
    </source>
</evidence>
<feature type="region of interest" description="Disordered" evidence="1">
    <location>
        <begin position="159"/>
        <end position="188"/>
    </location>
</feature>
<reference evidence="2 3" key="1">
    <citation type="submission" date="2015-07" db="EMBL/GenBank/DDBJ databases">
        <title>The genome of Habropoda laboriosa.</title>
        <authorList>
            <person name="Pan H."/>
            <person name="Kapheim K."/>
        </authorList>
    </citation>
    <scope>NUCLEOTIDE SEQUENCE [LARGE SCALE GENOMIC DNA]</scope>
    <source>
        <strain evidence="2">0110345459</strain>
    </source>
</reference>
<evidence type="ECO:0000256" key="1">
    <source>
        <dbReference type="SAM" id="MobiDB-lite"/>
    </source>
</evidence>
<organism evidence="2 3">
    <name type="scientific">Habropoda laboriosa</name>
    <dbReference type="NCBI Taxonomy" id="597456"/>
    <lineage>
        <taxon>Eukaryota</taxon>
        <taxon>Metazoa</taxon>
        <taxon>Ecdysozoa</taxon>
        <taxon>Arthropoda</taxon>
        <taxon>Hexapoda</taxon>
        <taxon>Insecta</taxon>
        <taxon>Pterygota</taxon>
        <taxon>Neoptera</taxon>
        <taxon>Endopterygota</taxon>
        <taxon>Hymenoptera</taxon>
        <taxon>Apocrita</taxon>
        <taxon>Aculeata</taxon>
        <taxon>Apoidea</taxon>
        <taxon>Anthophila</taxon>
        <taxon>Apidae</taxon>
        <taxon>Habropoda</taxon>
    </lineage>
</organism>
<dbReference type="Proteomes" id="UP000053825">
    <property type="component" value="Unassembled WGS sequence"/>
</dbReference>
<name>A0A0L7R837_9HYME</name>
<dbReference type="EMBL" id="KQ414633">
    <property type="protein sequence ID" value="KOC67045.1"/>
    <property type="molecule type" value="Genomic_DNA"/>
</dbReference>
<proteinExistence type="predicted"/>